<gene>
    <name evidence="1" type="ORF">ILEXP_LOCUS57395</name>
</gene>
<evidence type="ECO:0000313" key="1">
    <source>
        <dbReference type="EMBL" id="CAK9186894.1"/>
    </source>
</evidence>
<name>A0ABC8V0U3_9AQUA</name>
<keyword evidence="2" id="KW-1185">Reference proteome</keyword>
<dbReference type="Proteomes" id="UP001642360">
    <property type="component" value="Unassembled WGS sequence"/>
</dbReference>
<reference evidence="1 2" key="1">
    <citation type="submission" date="2024-02" db="EMBL/GenBank/DDBJ databases">
        <authorList>
            <person name="Vignale AGUSTIN F."/>
            <person name="Sosa J E."/>
            <person name="Modenutti C."/>
        </authorList>
    </citation>
    <scope>NUCLEOTIDE SEQUENCE [LARGE SCALE GENOMIC DNA]</scope>
</reference>
<organism evidence="1 2">
    <name type="scientific">Ilex paraguariensis</name>
    <name type="common">yerba mate</name>
    <dbReference type="NCBI Taxonomy" id="185542"/>
    <lineage>
        <taxon>Eukaryota</taxon>
        <taxon>Viridiplantae</taxon>
        <taxon>Streptophyta</taxon>
        <taxon>Embryophyta</taxon>
        <taxon>Tracheophyta</taxon>
        <taxon>Spermatophyta</taxon>
        <taxon>Magnoliopsida</taxon>
        <taxon>eudicotyledons</taxon>
        <taxon>Gunneridae</taxon>
        <taxon>Pentapetalae</taxon>
        <taxon>asterids</taxon>
        <taxon>campanulids</taxon>
        <taxon>Aquifoliales</taxon>
        <taxon>Aquifoliaceae</taxon>
        <taxon>Ilex</taxon>
    </lineage>
</organism>
<dbReference type="EMBL" id="CAUOFW020009724">
    <property type="protein sequence ID" value="CAK9186894.1"/>
    <property type="molecule type" value="Genomic_DNA"/>
</dbReference>
<accession>A0ABC8V0U3</accession>
<comment type="caution">
    <text evidence="1">The sequence shown here is derived from an EMBL/GenBank/DDBJ whole genome shotgun (WGS) entry which is preliminary data.</text>
</comment>
<protein>
    <submittedName>
        <fullName evidence="1">Uncharacterized protein</fullName>
    </submittedName>
</protein>
<sequence>MACLENESSSSQVLPDTSPNNSAHLLALFEGLQSHGEMQRGVKVKFEISLAARIDIPTKCLDYE</sequence>
<proteinExistence type="predicted"/>
<evidence type="ECO:0000313" key="2">
    <source>
        <dbReference type="Proteomes" id="UP001642360"/>
    </source>
</evidence>
<dbReference type="AlphaFoldDB" id="A0ABC8V0U3"/>